<name>A0A7W2EG17_9BURK</name>
<reference evidence="2 3" key="1">
    <citation type="submission" date="2020-07" db="EMBL/GenBank/DDBJ databases">
        <title>Novel species isolated from subtropical streams in China.</title>
        <authorList>
            <person name="Lu H."/>
        </authorList>
    </citation>
    <scope>NUCLEOTIDE SEQUENCE [LARGE SCALE GENOMIC DNA]</scope>
    <source>
        <strain evidence="2 3">FT3S</strain>
    </source>
</reference>
<dbReference type="EMBL" id="JACEZS010000005">
    <property type="protein sequence ID" value="MBA5605274.1"/>
    <property type="molecule type" value="Genomic_DNA"/>
</dbReference>
<evidence type="ECO:0000256" key="1">
    <source>
        <dbReference type="SAM" id="Phobius"/>
    </source>
</evidence>
<feature type="transmembrane region" description="Helical" evidence="1">
    <location>
        <begin position="16"/>
        <end position="35"/>
    </location>
</feature>
<comment type="caution">
    <text evidence="2">The sequence shown here is derived from an EMBL/GenBank/DDBJ whole genome shotgun (WGS) entry which is preliminary data.</text>
</comment>
<dbReference type="Pfam" id="PF07077">
    <property type="entry name" value="DUF1345"/>
    <property type="match status" value="1"/>
</dbReference>
<feature type="transmembrane region" description="Helical" evidence="1">
    <location>
        <begin position="198"/>
        <end position="219"/>
    </location>
</feature>
<gene>
    <name evidence="2" type="ORF">H3H36_07875</name>
</gene>
<keyword evidence="1" id="KW-0472">Membrane</keyword>
<feature type="transmembrane region" description="Helical" evidence="1">
    <location>
        <begin position="81"/>
        <end position="101"/>
    </location>
</feature>
<dbReference type="AlphaFoldDB" id="A0A7W2EG17"/>
<evidence type="ECO:0000313" key="2">
    <source>
        <dbReference type="EMBL" id="MBA5605274.1"/>
    </source>
</evidence>
<keyword evidence="1" id="KW-1133">Transmembrane helix</keyword>
<proteinExistence type="predicted"/>
<organism evidence="2 3">
    <name type="scientific">Rugamonas fusca</name>
    <dbReference type="NCBI Taxonomy" id="2758568"/>
    <lineage>
        <taxon>Bacteria</taxon>
        <taxon>Pseudomonadati</taxon>
        <taxon>Pseudomonadota</taxon>
        <taxon>Betaproteobacteria</taxon>
        <taxon>Burkholderiales</taxon>
        <taxon>Oxalobacteraceae</taxon>
        <taxon>Telluria group</taxon>
        <taxon>Rugamonas</taxon>
    </lineage>
</organism>
<sequence>MRVQLPLRGFVRSRPHLVGAIALGAAVAPFLPGAWSWLTRLLVAWNAGTWGYLVTMAWMMMRADHRTVKRIAARQDERSPVILSTLCVAALASLAAIGSQLSTLKEVAADERAWHYGLAVLTLLGSWFLVGALFTFHYAHLYYTAPGGAAPLAFPDGEQQPDYWDFLYFSFTIAVAAQTSDVTVRAPLMRKLVLGQSVLSFFFNLVILGLSINIAAGIINT</sequence>
<keyword evidence="3" id="KW-1185">Reference proteome</keyword>
<protein>
    <submittedName>
        <fullName evidence="2">DUF1345 domain-containing protein</fullName>
    </submittedName>
</protein>
<dbReference type="Proteomes" id="UP000566711">
    <property type="component" value="Unassembled WGS sequence"/>
</dbReference>
<accession>A0A7W2EG17</accession>
<feature type="transmembrane region" description="Helical" evidence="1">
    <location>
        <begin position="113"/>
        <end position="136"/>
    </location>
</feature>
<dbReference type="InterPro" id="IPR009781">
    <property type="entry name" value="DUF1345"/>
</dbReference>
<feature type="transmembrane region" description="Helical" evidence="1">
    <location>
        <begin position="41"/>
        <end position="60"/>
    </location>
</feature>
<evidence type="ECO:0000313" key="3">
    <source>
        <dbReference type="Proteomes" id="UP000566711"/>
    </source>
</evidence>
<keyword evidence="1" id="KW-0812">Transmembrane</keyword>
<dbReference type="RefSeq" id="WP_182216023.1">
    <property type="nucleotide sequence ID" value="NZ_JACEZS010000005.1"/>
</dbReference>